<dbReference type="Proteomes" id="UP000699462">
    <property type="component" value="Unassembled WGS sequence"/>
</dbReference>
<evidence type="ECO:0000256" key="5">
    <source>
        <dbReference type="ARBA" id="ARBA00022737"/>
    </source>
</evidence>
<dbReference type="GO" id="GO:0005634">
    <property type="term" value="C:nucleus"/>
    <property type="evidence" value="ECO:0007669"/>
    <property type="project" value="UniProtKB-SubCell"/>
</dbReference>
<dbReference type="GO" id="GO:0005737">
    <property type="term" value="C:cytoplasm"/>
    <property type="evidence" value="ECO:0007669"/>
    <property type="project" value="TreeGrafter"/>
</dbReference>
<dbReference type="GO" id="GO:0008270">
    <property type="term" value="F:zinc ion binding"/>
    <property type="evidence" value="ECO:0007669"/>
    <property type="project" value="UniProtKB-KW"/>
</dbReference>
<feature type="zinc finger region" description="C3H1-type" evidence="9">
    <location>
        <begin position="473"/>
        <end position="498"/>
    </location>
</feature>
<name>A0A8T0DQU5_9TREM</name>
<dbReference type="SMART" id="SM00356">
    <property type="entry name" value="ZnF_C3H1"/>
    <property type="match status" value="4"/>
</dbReference>
<dbReference type="Pfam" id="PF14608">
    <property type="entry name" value="zf-CCCH_2"/>
    <property type="match status" value="5"/>
</dbReference>
<evidence type="ECO:0000313" key="13">
    <source>
        <dbReference type="Proteomes" id="UP000699462"/>
    </source>
</evidence>
<keyword evidence="5" id="KW-0677">Repeat</keyword>
<dbReference type="GO" id="GO:0043488">
    <property type="term" value="P:regulation of mRNA stability"/>
    <property type="evidence" value="ECO:0007669"/>
    <property type="project" value="InterPro"/>
</dbReference>
<dbReference type="EMBL" id="JTDF01002236">
    <property type="protein sequence ID" value="KAF8569051.1"/>
    <property type="molecule type" value="Genomic_DNA"/>
</dbReference>
<feature type="domain" description="C3H1-type" evidence="11">
    <location>
        <begin position="473"/>
        <end position="498"/>
    </location>
</feature>
<sequence>MPLDSAFLLKVKEHVTSKLKNLGAFIDEELPDYIMVMVANKKSESSMAKDLQLFLGEHTVEFTKWLHSTLEDIKHSDRAKPKSKEKDHSHGLGKVKSGRNKSNKDQASIQSNSCPMERAHSGSRSRSRSPLDSGKSDQNVSRSREPHGDELFHIHADDDEFTGETISSSDGIQEKRRVLNTAILSGKYQANQDEVRVDSTQGAIRSVVKVKQAPVKHRAKVDRDSGKSLQPVGRLLQQAVNEARTNVQSAEFNRSRGTTNRATAGQPINCTDVSSSGSAADGTKFYVTLPGTERRHPRDPVNAADSSMGPHWPSEDAYHSDSRAVSNVKSRLGTRRILPYSRPVKLSAKERLGPVVHRSFHGDSAVNDPAYDTLDDQDDVVEIVEGDSEDAEYIEEDTEAGFPTQSTVERSTLSSRVGAGRLVDKFNQKQLVVRLDDAEDDDDVVQVGNAKRVSTSSNATAVSNGSDDQVHIPSSLERCKFWPNCRNGDKCQYIHPTEPCPTFPRCRLGATCTYIHPPCRYGAACTRSDCAFAHSTKRVMQPQPVIPVSPSVNASQVVCRFQNRCTNAFCPFYHPFAPALPRIPVFRPHIVTDRPVSISPIPCRNGPTCPNRPKCPFNHSDTLRRSQLKWVAPSKQLAVTAAANLSGTSVKGTSQPMHSDVLATET</sequence>
<comment type="caution">
    <text evidence="12">The sequence shown here is derived from an EMBL/GenBank/DDBJ whole genome shotgun (WGS) entry which is preliminary data.</text>
</comment>
<protein>
    <recommendedName>
        <fullName evidence="3">Zinc finger CCCH domain-containing protein 14</fullName>
    </recommendedName>
</protein>
<feature type="region of interest" description="Disordered" evidence="10">
    <location>
        <begin position="74"/>
        <end position="146"/>
    </location>
</feature>
<feature type="region of interest" description="Disordered" evidence="10">
    <location>
        <begin position="246"/>
        <end position="276"/>
    </location>
</feature>
<dbReference type="GO" id="GO:0008143">
    <property type="term" value="F:poly(A) binding"/>
    <property type="evidence" value="ECO:0007669"/>
    <property type="project" value="InterPro"/>
</dbReference>
<evidence type="ECO:0000256" key="6">
    <source>
        <dbReference type="ARBA" id="ARBA00022771"/>
    </source>
</evidence>
<dbReference type="PANTHER" id="PTHR14738">
    <property type="entry name" value="ZINC FINGER CCCH DOMAIN-CONTAINING PROTEIN 14"/>
    <property type="match status" value="1"/>
</dbReference>
<evidence type="ECO:0000256" key="3">
    <source>
        <dbReference type="ARBA" id="ARBA00015071"/>
    </source>
</evidence>
<dbReference type="Gene3D" id="4.10.1000.30">
    <property type="match status" value="2"/>
</dbReference>
<evidence type="ECO:0000313" key="12">
    <source>
        <dbReference type="EMBL" id="KAF8569051.1"/>
    </source>
</evidence>
<evidence type="ECO:0000256" key="7">
    <source>
        <dbReference type="ARBA" id="ARBA00022833"/>
    </source>
</evidence>
<keyword evidence="4 9" id="KW-0479">Metal-binding</keyword>
<dbReference type="AlphaFoldDB" id="A0A8T0DQU5"/>
<dbReference type="PROSITE" id="PS50103">
    <property type="entry name" value="ZF_C3H1"/>
    <property type="match status" value="1"/>
</dbReference>
<feature type="compositionally biased region" description="Basic residues" evidence="10">
    <location>
        <begin position="91"/>
        <end position="101"/>
    </location>
</feature>
<gene>
    <name evidence="12" type="ORF">P879_08101</name>
</gene>
<keyword evidence="7 9" id="KW-0862">Zinc</keyword>
<comment type="subcellular location">
    <subcellularLocation>
        <location evidence="1">Nucleus</location>
    </subcellularLocation>
</comment>
<feature type="region of interest" description="Disordered" evidence="10">
    <location>
        <begin position="290"/>
        <end position="309"/>
    </location>
</feature>
<evidence type="ECO:0000259" key="11">
    <source>
        <dbReference type="PROSITE" id="PS50103"/>
    </source>
</evidence>
<feature type="compositionally biased region" description="Polar residues" evidence="10">
    <location>
        <begin position="105"/>
        <end position="114"/>
    </location>
</feature>
<evidence type="ECO:0000256" key="2">
    <source>
        <dbReference type="ARBA" id="ARBA00008423"/>
    </source>
</evidence>
<evidence type="ECO:0000256" key="1">
    <source>
        <dbReference type="ARBA" id="ARBA00004123"/>
    </source>
</evidence>
<reference evidence="12 13" key="1">
    <citation type="submission" date="2019-07" db="EMBL/GenBank/DDBJ databases">
        <title>Annotation for the trematode Paragonimus westermani.</title>
        <authorList>
            <person name="Choi Y.-J."/>
        </authorList>
    </citation>
    <scope>NUCLEOTIDE SEQUENCE [LARGE SCALE GENOMIC DNA]</scope>
    <source>
        <strain evidence="12">180907_Pwestermani</strain>
    </source>
</reference>
<dbReference type="InterPro" id="IPR000571">
    <property type="entry name" value="Znf_CCCH"/>
</dbReference>
<evidence type="ECO:0000256" key="8">
    <source>
        <dbReference type="ARBA" id="ARBA00023242"/>
    </source>
</evidence>
<keyword evidence="8" id="KW-0539">Nucleus</keyword>
<evidence type="ECO:0000256" key="10">
    <source>
        <dbReference type="SAM" id="MobiDB-lite"/>
    </source>
</evidence>
<dbReference type="InterPro" id="IPR040366">
    <property type="entry name" value="Nab2/ZC3H14"/>
</dbReference>
<dbReference type="OrthoDB" id="5589010at2759"/>
<keyword evidence="13" id="KW-1185">Reference proteome</keyword>
<feature type="compositionally biased region" description="Basic and acidic residues" evidence="10">
    <location>
        <begin position="74"/>
        <end position="90"/>
    </location>
</feature>
<comment type="similarity">
    <text evidence="2">Belongs to the ZC3H14 family.</text>
</comment>
<organism evidence="12 13">
    <name type="scientific">Paragonimus westermani</name>
    <dbReference type="NCBI Taxonomy" id="34504"/>
    <lineage>
        <taxon>Eukaryota</taxon>
        <taxon>Metazoa</taxon>
        <taxon>Spiralia</taxon>
        <taxon>Lophotrochozoa</taxon>
        <taxon>Platyhelminthes</taxon>
        <taxon>Trematoda</taxon>
        <taxon>Digenea</taxon>
        <taxon>Plagiorchiida</taxon>
        <taxon>Troglotremata</taxon>
        <taxon>Troglotrematidae</taxon>
        <taxon>Paragonimus</taxon>
    </lineage>
</organism>
<evidence type="ECO:0000256" key="9">
    <source>
        <dbReference type="PROSITE-ProRule" id="PRU00723"/>
    </source>
</evidence>
<keyword evidence="6 9" id="KW-0863">Zinc-finger</keyword>
<dbReference type="PANTHER" id="PTHR14738:SF29">
    <property type="entry name" value="ZINC FINGER CCCH DOMAIN-CONTAINING PROTEIN 14"/>
    <property type="match status" value="1"/>
</dbReference>
<dbReference type="Gene3D" id="1.20.1390.10">
    <property type="entry name" value="PWI domain"/>
    <property type="match status" value="1"/>
</dbReference>
<accession>A0A8T0DQU5</accession>
<evidence type="ECO:0000256" key="4">
    <source>
        <dbReference type="ARBA" id="ARBA00022723"/>
    </source>
</evidence>
<proteinExistence type="inferred from homology"/>